<feature type="domain" description="HTH tetR-type" evidence="5">
    <location>
        <begin position="22"/>
        <end position="82"/>
    </location>
</feature>
<keyword evidence="1" id="KW-0805">Transcription regulation</keyword>
<dbReference type="AlphaFoldDB" id="A0A1Y2MKQ8"/>
<comment type="caution">
    <text evidence="6">The sequence shown here is derived from an EMBL/GenBank/DDBJ whole genome shotgun (WGS) entry which is preliminary data.</text>
</comment>
<dbReference type="EMBL" id="MIGB01000046">
    <property type="protein sequence ID" value="OSY35844.1"/>
    <property type="molecule type" value="Genomic_DNA"/>
</dbReference>
<dbReference type="Pfam" id="PF16859">
    <property type="entry name" value="TetR_C_11"/>
    <property type="match status" value="1"/>
</dbReference>
<dbReference type="InterPro" id="IPR001647">
    <property type="entry name" value="HTH_TetR"/>
</dbReference>
<dbReference type="InterPro" id="IPR050109">
    <property type="entry name" value="HTH-type_TetR-like_transc_reg"/>
</dbReference>
<keyword evidence="3" id="KW-0804">Transcription</keyword>
<dbReference type="STRING" id="2074.BG845_05807"/>
<dbReference type="InterPro" id="IPR036271">
    <property type="entry name" value="Tet_transcr_reg_TetR-rel_C_sf"/>
</dbReference>
<dbReference type="SUPFAM" id="SSF46689">
    <property type="entry name" value="Homeodomain-like"/>
    <property type="match status" value="1"/>
</dbReference>
<dbReference type="GO" id="GO:0003700">
    <property type="term" value="F:DNA-binding transcription factor activity"/>
    <property type="evidence" value="ECO:0007669"/>
    <property type="project" value="TreeGrafter"/>
</dbReference>
<evidence type="ECO:0000256" key="2">
    <source>
        <dbReference type="ARBA" id="ARBA00023125"/>
    </source>
</evidence>
<dbReference type="Pfam" id="PF00440">
    <property type="entry name" value="TetR_N"/>
    <property type="match status" value="1"/>
</dbReference>
<dbReference type="Gene3D" id="1.10.10.60">
    <property type="entry name" value="Homeodomain-like"/>
    <property type="match status" value="1"/>
</dbReference>
<evidence type="ECO:0000256" key="1">
    <source>
        <dbReference type="ARBA" id="ARBA00023015"/>
    </source>
</evidence>
<evidence type="ECO:0000313" key="6">
    <source>
        <dbReference type="EMBL" id="OSY35844.1"/>
    </source>
</evidence>
<evidence type="ECO:0000259" key="5">
    <source>
        <dbReference type="PROSITE" id="PS50977"/>
    </source>
</evidence>
<evidence type="ECO:0000256" key="4">
    <source>
        <dbReference type="PROSITE-ProRule" id="PRU00335"/>
    </source>
</evidence>
<accession>A0A1Y2MKQ8</accession>
<keyword evidence="7" id="KW-1185">Reference proteome</keyword>
<evidence type="ECO:0000256" key="3">
    <source>
        <dbReference type="ARBA" id="ARBA00023163"/>
    </source>
</evidence>
<dbReference type="PROSITE" id="PS50977">
    <property type="entry name" value="HTH_TETR_2"/>
    <property type="match status" value="1"/>
</dbReference>
<dbReference type="Proteomes" id="UP000194360">
    <property type="component" value="Unassembled WGS sequence"/>
</dbReference>
<dbReference type="PANTHER" id="PTHR30055">
    <property type="entry name" value="HTH-TYPE TRANSCRIPTIONAL REGULATOR RUTR"/>
    <property type="match status" value="1"/>
</dbReference>
<sequence>MTRDVRAALSAQRPADVRRPSRQVYDRVVAASAQLFDQGGYFALTVDALVVLSGVSKKTVYRWWNNRAEVALDVIGEVYGPPPGVPGDGSALDRLLSYVVAEARYVGGPAGPVLAGLLADCQQRPAQLATVRDRFLAGPRSTVRALVADAVDEGVIAADSDLDVVTSMLLDPIYHALLTGEGPAGPDAAAARIRHLLVGVRRES</sequence>
<dbReference type="GO" id="GO:0000976">
    <property type="term" value="F:transcription cis-regulatory region binding"/>
    <property type="evidence" value="ECO:0007669"/>
    <property type="project" value="TreeGrafter"/>
</dbReference>
<gene>
    <name evidence="6" type="ORF">BG845_05807</name>
</gene>
<dbReference type="SUPFAM" id="SSF48498">
    <property type="entry name" value="Tetracyclin repressor-like, C-terminal domain"/>
    <property type="match status" value="1"/>
</dbReference>
<dbReference type="InterPro" id="IPR009057">
    <property type="entry name" value="Homeodomain-like_sf"/>
</dbReference>
<organism evidence="6 7">
    <name type="scientific">Pseudonocardia autotrophica</name>
    <name type="common">Amycolata autotrophica</name>
    <name type="synonym">Nocardia autotrophica</name>
    <dbReference type="NCBI Taxonomy" id="2074"/>
    <lineage>
        <taxon>Bacteria</taxon>
        <taxon>Bacillati</taxon>
        <taxon>Actinomycetota</taxon>
        <taxon>Actinomycetes</taxon>
        <taxon>Pseudonocardiales</taxon>
        <taxon>Pseudonocardiaceae</taxon>
        <taxon>Pseudonocardia</taxon>
    </lineage>
</organism>
<reference evidence="6 7" key="1">
    <citation type="submission" date="2016-09" db="EMBL/GenBank/DDBJ databases">
        <title>Pseudonocardia autotrophica DSM535, a candidate organism with high potential of specific P450 cytochromes.</title>
        <authorList>
            <person name="Grumaz C."/>
            <person name="Vainshtein Y."/>
            <person name="Kirstahler P."/>
            <person name="Sohn K."/>
        </authorList>
    </citation>
    <scope>NUCLEOTIDE SEQUENCE [LARGE SCALE GENOMIC DNA]</scope>
    <source>
        <strain evidence="6 7">DSM 535</strain>
    </source>
</reference>
<evidence type="ECO:0000313" key="7">
    <source>
        <dbReference type="Proteomes" id="UP000194360"/>
    </source>
</evidence>
<protein>
    <submittedName>
        <fullName evidence="6">Bacterial regulatory protein</fullName>
    </submittedName>
</protein>
<feature type="DNA-binding region" description="H-T-H motif" evidence="4">
    <location>
        <begin position="45"/>
        <end position="64"/>
    </location>
</feature>
<dbReference type="PANTHER" id="PTHR30055:SF148">
    <property type="entry name" value="TETR-FAMILY TRANSCRIPTIONAL REGULATOR"/>
    <property type="match status" value="1"/>
</dbReference>
<name>A0A1Y2MKQ8_PSEAH</name>
<dbReference type="Gene3D" id="1.10.357.10">
    <property type="entry name" value="Tetracycline Repressor, domain 2"/>
    <property type="match status" value="1"/>
</dbReference>
<proteinExistence type="predicted"/>
<dbReference type="InterPro" id="IPR011075">
    <property type="entry name" value="TetR_C"/>
</dbReference>
<keyword evidence="2 4" id="KW-0238">DNA-binding</keyword>